<dbReference type="Pfam" id="PF10483">
    <property type="entry name" value="Elong_Iki1"/>
    <property type="match status" value="1"/>
</dbReference>
<evidence type="ECO:0000256" key="9">
    <source>
        <dbReference type="SAM" id="MobiDB-lite"/>
    </source>
</evidence>
<feature type="region of interest" description="Disordered" evidence="9">
    <location>
        <begin position="323"/>
        <end position="349"/>
    </location>
</feature>
<organism evidence="10 11">
    <name type="scientific">Rhodocollybia butyracea</name>
    <dbReference type="NCBI Taxonomy" id="206335"/>
    <lineage>
        <taxon>Eukaryota</taxon>
        <taxon>Fungi</taxon>
        <taxon>Dikarya</taxon>
        <taxon>Basidiomycota</taxon>
        <taxon>Agaricomycotina</taxon>
        <taxon>Agaricomycetes</taxon>
        <taxon>Agaricomycetidae</taxon>
        <taxon>Agaricales</taxon>
        <taxon>Marasmiineae</taxon>
        <taxon>Omphalotaceae</taxon>
        <taxon>Rhodocollybia</taxon>
    </lineage>
</organism>
<name>A0A9P5PW52_9AGAR</name>
<evidence type="ECO:0000256" key="4">
    <source>
        <dbReference type="ARBA" id="ARBA00009567"/>
    </source>
</evidence>
<dbReference type="PANTHER" id="PTHR15641:SF1">
    <property type="entry name" value="ELONGATOR COMPLEX PROTEIN 5"/>
    <property type="match status" value="1"/>
</dbReference>
<dbReference type="Proteomes" id="UP000772434">
    <property type="component" value="Unassembled WGS sequence"/>
</dbReference>
<dbReference type="GO" id="GO:0033588">
    <property type="term" value="C:elongator holoenzyme complex"/>
    <property type="evidence" value="ECO:0007669"/>
    <property type="project" value="InterPro"/>
</dbReference>
<sequence length="349" mass="38316">MSLASSLDSPRPSQHLLLLQSSISQSCLPLIRHIITHNSAQKEPVKKLLFCVLHPPSCLVQDPAAANVQIYDYLDNIPGYSDPWMDPCSLILEAVKNVPETLPIEVIIDSLDTLLVDNGSQSQTYKFLRSLMSLISARSKPSRLVLHLCTPSEMLPLLVSTAFSPTIIQLIAHPPALLTHLATEYMTPPPPLSPEAKFWGVFIPISERGRDTEALIFGQGGEGSGGHSEMVVEVIARGGADNSGRRKAVERYLEGWDIDQGHSVDLSQMSSLISIWKRKVFVQEVAPDPTQNVSFNLHLTPSQQESRSKVPLPYAHEGVPSTQAMSAILYDPDSADDIDDDDPDEDLDI</sequence>
<evidence type="ECO:0000313" key="10">
    <source>
        <dbReference type="EMBL" id="KAF9069080.1"/>
    </source>
</evidence>
<keyword evidence="7" id="KW-0819">tRNA processing</keyword>
<evidence type="ECO:0000256" key="6">
    <source>
        <dbReference type="ARBA" id="ARBA00022490"/>
    </source>
</evidence>
<dbReference type="Gene3D" id="3.40.50.300">
    <property type="entry name" value="P-loop containing nucleotide triphosphate hydrolases"/>
    <property type="match status" value="1"/>
</dbReference>
<evidence type="ECO:0000313" key="11">
    <source>
        <dbReference type="Proteomes" id="UP000772434"/>
    </source>
</evidence>
<dbReference type="GO" id="GO:0005634">
    <property type="term" value="C:nucleus"/>
    <property type="evidence" value="ECO:0007669"/>
    <property type="project" value="UniProtKB-SubCell"/>
</dbReference>
<evidence type="ECO:0000256" key="1">
    <source>
        <dbReference type="ARBA" id="ARBA00004123"/>
    </source>
</evidence>
<evidence type="ECO:0000256" key="5">
    <source>
        <dbReference type="ARBA" id="ARBA00020264"/>
    </source>
</evidence>
<dbReference type="EMBL" id="JADNRY010000054">
    <property type="protein sequence ID" value="KAF9069080.1"/>
    <property type="molecule type" value="Genomic_DNA"/>
</dbReference>
<gene>
    <name evidence="10" type="ORF">BDP27DRAFT_1223148</name>
</gene>
<evidence type="ECO:0000256" key="8">
    <source>
        <dbReference type="ARBA" id="ARBA00023242"/>
    </source>
</evidence>
<reference evidence="10" key="1">
    <citation type="submission" date="2020-11" db="EMBL/GenBank/DDBJ databases">
        <authorList>
            <consortium name="DOE Joint Genome Institute"/>
            <person name="Ahrendt S."/>
            <person name="Riley R."/>
            <person name="Andreopoulos W."/>
            <person name="Labutti K."/>
            <person name="Pangilinan J."/>
            <person name="Ruiz-Duenas F.J."/>
            <person name="Barrasa J.M."/>
            <person name="Sanchez-Garcia M."/>
            <person name="Camarero S."/>
            <person name="Miyauchi S."/>
            <person name="Serrano A."/>
            <person name="Linde D."/>
            <person name="Babiker R."/>
            <person name="Drula E."/>
            <person name="Ayuso-Fernandez I."/>
            <person name="Pacheco R."/>
            <person name="Padilla G."/>
            <person name="Ferreira P."/>
            <person name="Barriuso J."/>
            <person name="Kellner H."/>
            <person name="Castanera R."/>
            <person name="Alfaro M."/>
            <person name="Ramirez L."/>
            <person name="Pisabarro A.G."/>
            <person name="Kuo A."/>
            <person name="Tritt A."/>
            <person name="Lipzen A."/>
            <person name="He G."/>
            <person name="Yan M."/>
            <person name="Ng V."/>
            <person name="Cullen D."/>
            <person name="Martin F."/>
            <person name="Rosso M.-N."/>
            <person name="Henrissat B."/>
            <person name="Hibbett D."/>
            <person name="Martinez A.T."/>
            <person name="Grigoriev I.V."/>
        </authorList>
    </citation>
    <scope>NUCLEOTIDE SEQUENCE</scope>
    <source>
        <strain evidence="10">AH 40177</strain>
    </source>
</reference>
<dbReference type="GO" id="GO:0000049">
    <property type="term" value="F:tRNA binding"/>
    <property type="evidence" value="ECO:0007669"/>
    <property type="project" value="TreeGrafter"/>
</dbReference>
<evidence type="ECO:0000256" key="3">
    <source>
        <dbReference type="ARBA" id="ARBA00005043"/>
    </source>
</evidence>
<comment type="similarity">
    <text evidence="4">Belongs to the ELP5 family.</text>
</comment>
<keyword evidence="11" id="KW-1185">Reference proteome</keyword>
<dbReference type="InterPro" id="IPR027417">
    <property type="entry name" value="P-loop_NTPase"/>
</dbReference>
<dbReference type="OrthoDB" id="166907at2759"/>
<keyword evidence="8" id="KW-0539">Nucleus</keyword>
<feature type="compositionally biased region" description="Acidic residues" evidence="9">
    <location>
        <begin position="333"/>
        <end position="349"/>
    </location>
</feature>
<accession>A0A9P5PW52</accession>
<keyword evidence="6" id="KW-0963">Cytoplasm</keyword>
<dbReference type="GO" id="GO:0005829">
    <property type="term" value="C:cytosol"/>
    <property type="evidence" value="ECO:0007669"/>
    <property type="project" value="TreeGrafter"/>
</dbReference>
<proteinExistence type="inferred from homology"/>
<dbReference type="PANTHER" id="PTHR15641">
    <property type="entry name" value="ELONGATOR COMPLEX PROTEIN 5"/>
    <property type="match status" value="1"/>
</dbReference>
<protein>
    <recommendedName>
        <fullName evidence="5">Elongator complex protein 5</fullName>
    </recommendedName>
</protein>
<evidence type="ECO:0000256" key="7">
    <source>
        <dbReference type="ARBA" id="ARBA00022694"/>
    </source>
</evidence>
<dbReference type="InterPro" id="IPR019519">
    <property type="entry name" value="Elp5"/>
</dbReference>
<comment type="pathway">
    <text evidence="3">tRNA modification; 5-methoxycarbonylmethyl-2-thiouridine-tRNA biosynthesis.</text>
</comment>
<comment type="subcellular location">
    <subcellularLocation>
        <location evidence="2">Cytoplasm</location>
    </subcellularLocation>
    <subcellularLocation>
        <location evidence="1">Nucleus</location>
    </subcellularLocation>
</comment>
<dbReference type="AlphaFoldDB" id="A0A9P5PW52"/>
<comment type="caution">
    <text evidence="10">The sequence shown here is derived from an EMBL/GenBank/DDBJ whole genome shotgun (WGS) entry which is preliminary data.</text>
</comment>
<dbReference type="GO" id="GO:0002098">
    <property type="term" value="P:tRNA wobble uridine modification"/>
    <property type="evidence" value="ECO:0007669"/>
    <property type="project" value="InterPro"/>
</dbReference>
<evidence type="ECO:0000256" key="2">
    <source>
        <dbReference type="ARBA" id="ARBA00004496"/>
    </source>
</evidence>